<gene>
    <name evidence="1" type="ORF">HBR001_LOCUS9269</name>
</gene>
<name>A0AAV0V8G2_HYABA</name>
<accession>A0AAV0V8G2</accession>
<dbReference type="Proteomes" id="UP001162031">
    <property type="component" value="Unassembled WGS sequence"/>
</dbReference>
<proteinExistence type="predicted"/>
<keyword evidence="2" id="KW-1185">Reference proteome</keyword>
<dbReference type="AlphaFoldDB" id="A0AAV0V8G2"/>
<comment type="caution">
    <text evidence="1">The sequence shown here is derived from an EMBL/GenBank/DDBJ whole genome shotgun (WGS) entry which is preliminary data.</text>
</comment>
<organism evidence="1 2">
    <name type="scientific">Hyaloperonospora brassicae</name>
    <name type="common">Brassica downy mildew</name>
    <name type="synonym">Peronospora brassicae</name>
    <dbReference type="NCBI Taxonomy" id="162125"/>
    <lineage>
        <taxon>Eukaryota</taxon>
        <taxon>Sar</taxon>
        <taxon>Stramenopiles</taxon>
        <taxon>Oomycota</taxon>
        <taxon>Peronosporomycetes</taxon>
        <taxon>Peronosporales</taxon>
        <taxon>Peronosporaceae</taxon>
        <taxon>Hyaloperonospora</taxon>
    </lineage>
</organism>
<protein>
    <submittedName>
        <fullName evidence="1">Uncharacterized protein</fullName>
    </submittedName>
</protein>
<evidence type="ECO:0000313" key="2">
    <source>
        <dbReference type="Proteomes" id="UP001162031"/>
    </source>
</evidence>
<evidence type="ECO:0000313" key="1">
    <source>
        <dbReference type="EMBL" id="CAI5743019.1"/>
    </source>
</evidence>
<sequence>MKLFTSKNDQNSSWPEYCLYMVAVSYTCRKGAKARVLDNIVYYASADLSPVLIAKLNVNLIGYLREAEVLAYFVQSFEVDSRVGKSLGREAVAIVVDST</sequence>
<dbReference type="EMBL" id="CANTFL010001484">
    <property type="protein sequence ID" value="CAI5743019.1"/>
    <property type="molecule type" value="Genomic_DNA"/>
</dbReference>
<reference evidence="1" key="1">
    <citation type="submission" date="2022-12" db="EMBL/GenBank/DDBJ databases">
        <authorList>
            <person name="Webb A."/>
        </authorList>
    </citation>
    <scope>NUCLEOTIDE SEQUENCE</scope>
    <source>
        <strain evidence="1">Hp1</strain>
    </source>
</reference>